<dbReference type="EMBL" id="JACTNZ010000006">
    <property type="protein sequence ID" value="KAG5542734.1"/>
    <property type="molecule type" value="Genomic_DNA"/>
</dbReference>
<sequence>MATHSALASSRISANTRLTSSKSSHLFPTQCLSKRVEFAEFSGLRTTGFVSYGKNARDAVAAQLTTKTAGSTSTHFKPVAKLKVAINGFGRIGRNFLRCWHGRENSPLEVVVVNDSGGVKNASHLLKYDSMLGIFKADVKIVDSETISVDGKLIKVVSSRDPLKLPWAELGIDIVIEGTGVFVDGPGAGKHLQAGAKKVIITAPAKGADIPTYVVGVNEGDYDHDVANIVRFVSLNSHNFREASMLLAPQTVWLHSLKYWMKNLVSIYSVHSIVKGTMTTTHSYTGDQRLLDASHRDLRRARAAALNIVPTSTGAAKAVSLVLPQLKGKLNGIALRVPTPNVSVVDLVINVAKKGISAEDVNAAFRKAAEGPLKGILAVCDAPLVSVDFRCSDVSSTIDSSLTMVMGDDMVKVVAWYDNEWGYSQRVVDLAHLVASKWPGLPAQGSGDPLEDFCKTSPSDEECKVYEA</sequence>
<name>A0AAV6JTB4_9ERIC</name>
<accession>A0AAV6JTB4</accession>
<dbReference type="FunFam" id="3.40.50.720:FF:000001">
    <property type="entry name" value="Glyceraldehyde-3-phosphate dehydrogenase"/>
    <property type="match status" value="1"/>
</dbReference>
<evidence type="ECO:0000256" key="10">
    <source>
        <dbReference type="SAM" id="MobiDB-lite"/>
    </source>
</evidence>
<keyword evidence="3" id="KW-0113">Calvin cycle</keyword>
<dbReference type="Pfam" id="PF00044">
    <property type="entry name" value="Gp_dh_N"/>
    <property type="match status" value="1"/>
</dbReference>
<evidence type="ECO:0000313" key="12">
    <source>
        <dbReference type="EMBL" id="KAG5542734.1"/>
    </source>
</evidence>
<dbReference type="FunFam" id="3.30.360.10:FF:000002">
    <property type="entry name" value="Glyceraldehyde-3-phosphate dehydrogenase"/>
    <property type="match status" value="1"/>
</dbReference>
<evidence type="ECO:0000256" key="5">
    <source>
        <dbReference type="ARBA" id="ARBA00023002"/>
    </source>
</evidence>
<dbReference type="PANTHER" id="PTHR43148">
    <property type="entry name" value="GLYCERALDEHYDE-3-PHOSPHATE DEHYDROGENASE 2"/>
    <property type="match status" value="1"/>
</dbReference>
<evidence type="ECO:0000256" key="2">
    <source>
        <dbReference type="ARBA" id="ARBA00007406"/>
    </source>
</evidence>
<dbReference type="PRINTS" id="PR00078">
    <property type="entry name" value="G3PDHDRGNASE"/>
</dbReference>
<dbReference type="GO" id="GO:0047100">
    <property type="term" value="F:glyceraldehyde-3-phosphate dehydrogenase (NADP+) (phosphorylating) activity"/>
    <property type="evidence" value="ECO:0007669"/>
    <property type="project" value="UniProtKB-EC"/>
</dbReference>
<comment type="subunit">
    <text evidence="8">Tetramer of either four A chains (GAPDH 2) or two A and two B chains (GAPDH 1).</text>
</comment>
<keyword evidence="5" id="KW-0560">Oxidoreductase</keyword>
<keyword evidence="13" id="KW-1185">Reference proteome</keyword>
<dbReference type="SUPFAM" id="SSF51735">
    <property type="entry name" value="NAD(P)-binding Rossmann-fold domains"/>
    <property type="match status" value="1"/>
</dbReference>
<dbReference type="InterPro" id="IPR036291">
    <property type="entry name" value="NAD(P)-bd_dom_sf"/>
</dbReference>
<dbReference type="Proteomes" id="UP000823749">
    <property type="component" value="Chromosome 6"/>
</dbReference>
<evidence type="ECO:0000259" key="11">
    <source>
        <dbReference type="SMART" id="SM00846"/>
    </source>
</evidence>
<dbReference type="CDD" id="cd18126">
    <property type="entry name" value="GAPDH_I_C"/>
    <property type="match status" value="1"/>
</dbReference>
<dbReference type="SMART" id="SM00846">
    <property type="entry name" value="Gp_dh_N"/>
    <property type="match status" value="1"/>
</dbReference>
<evidence type="ECO:0000313" key="13">
    <source>
        <dbReference type="Proteomes" id="UP000823749"/>
    </source>
</evidence>
<dbReference type="Gene3D" id="3.30.360.10">
    <property type="entry name" value="Dihydrodipicolinate Reductase, domain 2"/>
    <property type="match status" value="1"/>
</dbReference>
<dbReference type="InterPro" id="IPR020829">
    <property type="entry name" value="GlycerAld_3-P_DH_cat"/>
</dbReference>
<comment type="caution">
    <text evidence="12">The sequence shown here is derived from an EMBL/GenBank/DDBJ whole genome shotgun (WGS) entry which is preliminary data.</text>
</comment>
<keyword evidence="4" id="KW-0809">Transit peptide</keyword>
<protein>
    <recommendedName>
        <fullName evidence="6">glyceraldehyde-3-phosphate dehydrogenase (NADP(+)) (phosphorylating)</fullName>
        <ecNumber evidence="6">1.2.1.13</ecNumber>
    </recommendedName>
</protein>
<comment type="similarity">
    <text evidence="2 9">Belongs to the glyceraldehyde-3-phosphate dehydrogenase family.</text>
</comment>
<dbReference type="CDD" id="cd05214">
    <property type="entry name" value="GAPDH_I_N"/>
    <property type="match status" value="1"/>
</dbReference>
<dbReference type="SUPFAM" id="SSF55347">
    <property type="entry name" value="Glyceraldehyde-3-phosphate dehydrogenase-like, C-terminal domain"/>
    <property type="match status" value="1"/>
</dbReference>
<evidence type="ECO:0000256" key="8">
    <source>
        <dbReference type="ARBA" id="ARBA00063826"/>
    </source>
</evidence>
<dbReference type="InterPro" id="IPR020831">
    <property type="entry name" value="GlycerAld/Erythrose_P_DH"/>
</dbReference>
<evidence type="ECO:0000256" key="6">
    <source>
        <dbReference type="ARBA" id="ARBA00039137"/>
    </source>
</evidence>
<evidence type="ECO:0000256" key="3">
    <source>
        <dbReference type="ARBA" id="ARBA00022567"/>
    </source>
</evidence>
<proteinExistence type="inferred from homology"/>
<dbReference type="GO" id="GO:0051287">
    <property type="term" value="F:NAD binding"/>
    <property type="evidence" value="ECO:0007669"/>
    <property type="project" value="InterPro"/>
</dbReference>
<evidence type="ECO:0000256" key="7">
    <source>
        <dbReference type="ARBA" id="ARBA00052787"/>
    </source>
</evidence>
<dbReference type="GO" id="GO:0019253">
    <property type="term" value="P:reductive pentose-phosphate cycle"/>
    <property type="evidence" value="ECO:0007669"/>
    <property type="project" value="UniProtKB-KW"/>
</dbReference>
<comment type="catalytic activity">
    <reaction evidence="7">
        <text>D-glyceraldehyde 3-phosphate + phosphate + NADP(+) = (2R)-3-phospho-glyceroyl phosphate + NADPH + H(+)</text>
        <dbReference type="Rhea" id="RHEA:10296"/>
        <dbReference type="ChEBI" id="CHEBI:15378"/>
        <dbReference type="ChEBI" id="CHEBI:43474"/>
        <dbReference type="ChEBI" id="CHEBI:57604"/>
        <dbReference type="ChEBI" id="CHEBI:57783"/>
        <dbReference type="ChEBI" id="CHEBI:58349"/>
        <dbReference type="ChEBI" id="CHEBI:59776"/>
        <dbReference type="EC" id="1.2.1.13"/>
    </reaction>
</comment>
<dbReference type="InterPro" id="IPR020828">
    <property type="entry name" value="GlycerAld_3-P_DH_NAD(P)-bd"/>
</dbReference>
<gene>
    <name evidence="12" type="ORF">RHGRI_015747</name>
</gene>
<dbReference type="EC" id="1.2.1.13" evidence="6"/>
<organism evidence="12 13">
    <name type="scientific">Rhododendron griersonianum</name>
    <dbReference type="NCBI Taxonomy" id="479676"/>
    <lineage>
        <taxon>Eukaryota</taxon>
        <taxon>Viridiplantae</taxon>
        <taxon>Streptophyta</taxon>
        <taxon>Embryophyta</taxon>
        <taxon>Tracheophyta</taxon>
        <taxon>Spermatophyta</taxon>
        <taxon>Magnoliopsida</taxon>
        <taxon>eudicotyledons</taxon>
        <taxon>Gunneridae</taxon>
        <taxon>Pentapetalae</taxon>
        <taxon>asterids</taxon>
        <taxon>Ericales</taxon>
        <taxon>Ericaceae</taxon>
        <taxon>Ericoideae</taxon>
        <taxon>Rhodoreae</taxon>
        <taxon>Rhododendron</taxon>
    </lineage>
</organism>
<comment type="pathway">
    <text evidence="1">Carbohydrate biosynthesis; Calvin cycle.</text>
</comment>
<evidence type="ECO:0000256" key="1">
    <source>
        <dbReference type="ARBA" id="ARBA00005215"/>
    </source>
</evidence>
<dbReference type="Gene3D" id="3.40.50.720">
    <property type="entry name" value="NAD(P)-binding Rossmann-like Domain"/>
    <property type="match status" value="2"/>
</dbReference>
<evidence type="ECO:0000256" key="9">
    <source>
        <dbReference type="RuleBase" id="RU000397"/>
    </source>
</evidence>
<feature type="region of interest" description="Disordered" evidence="10">
    <location>
        <begin position="449"/>
        <end position="468"/>
    </location>
</feature>
<dbReference type="AlphaFoldDB" id="A0AAV6JTB4"/>
<dbReference type="Pfam" id="PF02800">
    <property type="entry name" value="Gp_dh_C"/>
    <property type="match status" value="1"/>
</dbReference>
<evidence type="ECO:0000256" key="4">
    <source>
        <dbReference type="ARBA" id="ARBA00022946"/>
    </source>
</evidence>
<reference evidence="12 13" key="1">
    <citation type="submission" date="2020-08" db="EMBL/GenBank/DDBJ databases">
        <title>Plant Genome Project.</title>
        <authorList>
            <person name="Zhang R.-G."/>
        </authorList>
    </citation>
    <scope>NUCLEOTIDE SEQUENCE [LARGE SCALE GENOMIC DNA]</scope>
    <source>
        <strain evidence="12">WSP0</strain>
        <tissue evidence="12">Leaf</tissue>
    </source>
</reference>
<feature type="domain" description="Glyceraldehyde 3-phosphate dehydrogenase NAD(P) binding" evidence="11">
    <location>
        <begin position="82"/>
        <end position="235"/>
    </location>
</feature>